<evidence type="ECO:0000259" key="1">
    <source>
        <dbReference type="PROSITE" id="PS51159"/>
    </source>
</evidence>
<protein>
    <recommendedName>
        <fullName evidence="1">CBM21 domain-containing protein</fullName>
    </recommendedName>
</protein>
<dbReference type="InterPro" id="IPR050782">
    <property type="entry name" value="PP1_regulatory_subunit_3"/>
</dbReference>
<accession>W9NQA7</accession>
<dbReference type="EMBL" id="JH650990">
    <property type="protein sequence ID" value="EXA32896.1"/>
    <property type="molecule type" value="Genomic_DNA"/>
</dbReference>
<dbReference type="InterPro" id="IPR038175">
    <property type="entry name" value="CBM21_dom_sf"/>
</dbReference>
<sequence length="452" mass="51591">MQFSPLSFLAYTVSSRHCLCYLFPQLTTIPCSQNIGQLSKSDIRRAVSEVPLHGHQKSYAIISAVSNKSVVPFTPRGPAEDPVMAATISSIPSLQSPTLTQDWDMDGISTLSRDLTLPGNNNGDISKICEKYPITLQDIIDLTNHILRYRTSPLNHNHDQSLDDGCQNIRSSFSKGILISTARIYERKSVESPPLRQAANPHAGVFRYDDNPPRELRKYTGKYKVLGTYADNVHRKSNEQIRPALRSRRHHRSSGTLPLYKSVRFDSALENIIYFHEMDRPFDVRKDTSPVTDCDETEMFPPPYKSLKKRTSFYEWELFTPNFPHHTTAHETMPVRLERVSLCNNQMAILGSVIVANLAFEKSVVCRFTSDFWKTISETTAKYDYKTNPGEIPGYDRFVFSIMLADSIDFEAQPLFLCIRYDVNGQEYWDNNSGTNFQVDVIKRYLCWGNKG</sequence>
<dbReference type="GO" id="GO:0005979">
    <property type="term" value="P:regulation of glycogen biosynthetic process"/>
    <property type="evidence" value="ECO:0007669"/>
    <property type="project" value="TreeGrafter"/>
</dbReference>
<dbReference type="InterPro" id="IPR005036">
    <property type="entry name" value="CBM21_dom"/>
</dbReference>
<name>W9NQA7_FUSOX</name>
<organism evidence="2">
    <name type="scientific">Fusarium oxysporum f. sp. pisi HDV247</name>
    <dbReference type="NCBI Taxonomy" id="1080344"/>
    <lineage>
        <taxon>Eukaryota</taxon>
        <taxon>Fungi</taxon>
        <taxon>Dikarya</taxon>
        <taxon>Ascomycota</taxon>
        <taxon>Pezizomycotina</taxon>
        <taxon>Sordariomycetes</taxon>
        <taxon>Hypocreomycetidae</taxon>
        <taxon>Hypocreales</taxon>
        <taxon>Nectriaceae</taxon>
        <taxon>Fusarium</taxon>
        <taxon>Fusarium oxysporum species complex</taxon>
    </lineage>
</organism>
<feature type="domain" description="CBM21" evidence="1">
    <location>
        <begin position="327"/>
        <end position="440"/>
    </location>
</feature>
<dbReference type="HOGENOM" id="CLU_048912_0_0_1"/>
<reference evidence="2" key="1">
    <citation type="submission" date="2011-10" db="EMBL/GenBank/DDBJ databases">
        <title>The Genome Sequence of Fusarium oxysporum HDV247.</title>
        <authorList>
            <consortium name="The Broad Institute Genome Sequencing Platform"/>
            <person name="Ma L.-J."/>
            <person name="Gale L.R."/>
            <person name="Schwartz D.C."/>
            <person name="Zhou S."/>
            <person name="Corby-Kistler H."/>
            <person name="Young S.K."/>
            <person name="Zeng Q."/>
            <person name="Gargeya S."/>
            <person name="Fitzgerald M."/>
            <person name="Haas B."/>
            <person name="Abouelleil A."/>
            <person name="Alvarado L."/>
            <person name="Arachchi H.M."/>
            <person name="Berlin A."/>
            <person name="Brown A."/>
            <person name="Chapman S.B."/>
            <person name="Chen Z."/>
            <person name="Dunbar C."/>
            <person name="Freedman E."/>
            <person name="Gearin G."/>
            <person name="Goldberg J."/>
            <person name="Griggs A."/>
            <person name="Gujja S."/>
            <person name="Heiman D."/>
            <person name="Howarth C."/>
            <person name="Larson L."/>
            <person name="Lui A."/>
            <person name="MacDonald P.J.P."/>
            <person name="Montmayeur A."/>
            <person name="Murphy C."/>
            <person name="Neiman D."/>
            <person name="Pearson M."/>
            <person name="Priest M."/>
            <person name="Roberts A."/>
            <person name="Saif S."/>
            <person name="Shea T."/>
            <person name="Shenoy N."/>
            <person name="Sisk P."/>
            <person name="Stolte C."/>
            <person name="Sykes S."/>
            <person name="Wortman J."/>
            <person name="Nusbaum C."/>
            <person name="Birren B."/>
        </authorList>
    </citation>
    <scope>NUCLEOTIDE SEQUENCE [LARGE SCALE GENOMIC DNA]</scope>
    <source>
        <strain evidence="2">HDV247</strain>
    </source>
</reference>
<dbReference type="PROSITE" id="PS51159">
    <property type="entry name" value="CBM21"/>
    <property type="match status" value="1"/>
</dbReference>
<dbReference type="OrthoDB" id="1881at2759"/>
<proteinExistence type="predicted"/>
<dbReference type="Proteomes" id="UP000030751">
    <property type="component" value="Unassembled WGS sequence"/>
</dbReference>
<gene>
    <name evidence="2" type="ORF">FOVG_15870</name>
</gene>
<dbReference type="GO" id="GO:0008157">
    <property type="term" value="F:protein phosphatase 1 binding"/>
    <property type="evidence" value="ECO:0007669"/>
    <property type="project" value="TreeGrafter"/>
</dbReference>
<dbReference type="PANTHER" id="PTHR12307">
    <property type="entry name" value="PROTEIN PHOSPHATASE 1 REGULATORY SUBUNIT"/>
    <property type="match status" value="1"/>
</dbReference>
<dbReference type="PANTHER" id="PTHR12307:SF36">
    <property type="entry name" value="GLYCOGEN-BINDING SUBUNIT 76A"/>
    <property type="match status" value="1"/>
</dbReference>
<dbReference type="GO" id="GO:2001069">
    <property type="term" value="F:glycogen binding"/>
    <property type="evidence" value="ECO:0007669"/>
    <property type="project" value="TreeGrafter"/>
</dbReference>
<evidence type="ECO:0000313" key="2">
    <source>
        <dbReference type="EMBL" id="EXA32896.1"/>
    </source>
</evidence>
<reference evidence="2" key="2">
    <citation type="submission" date="2012-05" db="EMBL/GenBank/DDBJ databases">
        <title>Annotation of the Genome Sequence of Fusarium oxysporum HDV247.</title>
        <authorList>
            <consortium name="The Broad Institute Genomics Platform"/>
            <person name="Ma L.-J."/>
            <person name="Corby-Kistler H."/>
            <person name="Broz K."/>
            <person name="Gale L.R."/>
            <person name="Jonkers W."/>
            <person name="O'Donnell K."/>
            <person name="Ploetz R."/>
            <person name="Steinberg C."/>
            <person name="Schwartz D.C."/>
            <person name="VanEtten H."/>
            <person name="Zhou S."/>
            <person name="Young S.K."/>
            <person name="Zeng Q."/>
            <person name="Gargeya S."/>
            <person name="Fitzgerald M."/>
            <person name="Abouelleil A."/>
            <person name="Alvarado L."/>
            <person name="Chapman S.B."/>
            <person name="Gainer-Dewar J."/>
            <person name="Goldberg J."/>
            <person name="Griggs A."/>
            <person name="Gujja S."/>
            <person name="Hansen M."/>
            <person name="Howarth C."/>
            <person name="Imamovic A."/>
            <person name="Ireland A."/>
            <person name="Larimer J."/>
            <person name="McCowan C."/>
            <person name="Murphy C."/>
            <person name="Pearson M."/>
            <person name="Poon T.W."/>
            <person name="Priest M."/>
            <person name="Roberts A."/>
            <person name="Saif S."/>
            <person name="Shea T."/>
            <person name="Sykes S."/>
            <person name="Wortman J."/>
            <person name="Nusbaum C."/>
            <person name="Birren B."/>
        </authorList>
    </citation>
    <scope>NUCLEOTIDE SEQUENCE</scope>
    <source>
        <strain evidence="2">HDV247</strain>
    </source>
</reference>
<dbReference type="GO" id="GO:0000164">
    <property type="term" value="C:protein phosphatase type 1 complex"/>
    <property type="evidence" value="ECO:0007669"/>
    <property type="project" value="TreeGrafter"/>
</dbReference>
<dbReference type="Gene3D" id="2.60.40.2440">
    <property type="entry name" value="Carbohydrate binding type-21 domain"/>
    <property type="match status" value="1"/>
</dbReference>
<dbReference type="AlphaFoldDB" id="W9NQA7"/>
<dbReference type="Pfam" id="PF03370">
    <property type="entry name" value="CBM_21"/>
    <property type="match status" value="1"/>
</dbReference>